<reference evidence="2 6" key="1">
    <citation type="journal article" date="2023" name="Mol. Ecol. Resour.">
        <title>Chromosome-level genome assembly of a triploid poplar Populus alba 'Berolinensis'.</title>
        <authorList>
            <person name="Chen S."/>
            <person name="Yu Y."/>
            <person name="Wang X."/>
            <person name="Wang S."/>
            <person name="Zhang T."/>
            <person name="Zhou Y."/>
            <person name="He R."/>
            <person name="Meng N."/>
            <person name="Wang Y."/>
            <person name="Liu W."/>
            <person name="Liu Z."/>
            <person name="Liu J."/>
            <person name="Guo Q."/>
            <person name="Huang H."/>
            <person name="Sederoff R.R."/>
            <person name="Wang G."/>
            <person name="Qu G."/>
            <person name="Chen S."/>
        </authorList>
    </citation>
    <scope>NUCLEOTIDE SEQUENCE [LARGE SCALE GENOMIC DNA]</scope>
    <source>
        <strain evidence="2">SC-2020</strain>
    </source>
</reference>
<keyword evidence="6" id="KW-1185">Reference proteome</keyword>
<dbReference type="EMBL" id="JAQIZT010000004">
    <property type="protein sequence ID" value="KAJ7000643.1"/>
    <property type="molecule type" value="Genomic_DNA"/>
</dbReference>
<evidence type="ECO:0000313" key="4">
    <source>
        <dbReference type="EMBL" id="KAJ7000646.1"/>
    </source>
</evidence>
<keyword evidence="1" id="KW-0812">Transmembrane</keyword>
<evidence type="ECO:0000256" key="1">
    <source>
        <dbReference type="SAM" id="Phobius"/>
    </source>
</evidence>
<name>A0AAD6QZ14_9ROSI</name>
<proteinExistence type="predicted"/>
<dbReference type="EMBL" id="JAQIZT010000004">
    <property type="protein sequence ID" value="KAJ7002369.1"/>
    <property type="molecule type" value="Genomic_DNA"/>
</dbReference>
<organism evidence="2 6">
    <name type="scientific">Populus alba x Populus x berolinensis</name>
    <dbReference type="NCBI Taxonomy" id="444605"/>
    <lineage>
        <taxon>Eukaryota</taxon>
        <taxon>Viridiplantae</taxon>
        <taxon>Streptophyta</taxon>
        <taxon>Embryophyta</taxon>
        <taxon>Tracheophyta</taxon>
        <taxon>Spermatophyta</taxon>
        <taxon>Magnoliopsida</taxon>
        <taxon>eudicotyledons</taxon>
        <taxon>Gunneridae</taxon>
        <taxon>Pentapetalae</taxon>
        <taxon>rosids</taxon>
        <taxon>fabids</taxon>
        <taxon>Malpighiales</taxon>
        <taxon>Salicaceae</taxon>
        <taxon>Saliceae</taxon>
        <taxon>Populus</taxon>
    </lineage>
</organism>
<dbReference type="AlphaFoldDB" id="A0AAD6QZ14"/>
<dbReference type="EMBL" id="JAQIZT010000004">
    <property type="protein sequence ID" value="KAJ7000646.1"/>
    <property type="molecule type" value="Genomic_DNA"/>
</dbReference>
<accession>A0AAD6QZ14</accession>
<evidence type="ECO:0000313" key="2">
    <source>
        <dbReference type="EMBL" id="KAJ6999264.1"/>
    </source>
</evidence>
<dbReference type="Proteomes" id="UP001164929">
    <property type="component" value="Chromosome 4"/>
</dbReference>
<evidence type="ECO:0000313" key="5">
    <source>
        <dbReference type="EMBL" id="KAJ7002369.1"/>
    </source>
</evidence>
<protein>
    <submittedName>
        <fullName evidence="2">Uncharacterized protein</fullName>
    </submittedName>
</protein>
<evidence type="ECO:0000313" key="3">
    <source>
        <dbReference type="EMBL" id="KAJ7000643.1"/>
    </source>
</evidence>
<comment type="caution">
    <text evidence="2">The sequence shown here is derived from an EMBL/GenBank/DDBJ whole genome shotgun (WGS) entry which is preliminary data.</text>
</comment>
<sequence>MDFQMERNQEFSLFLIFMDPVQFSGIFHSLFFFPSRMFYKTLGLLNLKYPIFTQFTRFNKQLIFHYWCSTICSSGTYISY</sequence>
<dbReference type="EMBL" id="JAQIZT010000004">
    <property type="protein sequence ID" value="KAJ6999264.1"/>
    <property type="molecule type" value="Genomic_DNA"/>
</dbReference>
<keyword evidence="1" id="KW-1133">Transmembrane helix</keyword>
<feature type="transmembrane region" description="Helical" evidence="1">
    <location>
        <begin position="12"/>
        <end position="33"/>
    </location>
</feature>
<evidence type="ECO:0000313" key="6">
    <source>
        <dbReference type="Proteomes" id="UP001164929"/>
    </source>
</evidence>
<gene>
    <name evidence="2" type="ORF">NC653_010066</name>
    <name evidence="3" type="ORF">NC653_011179</name>
    <name evidence="4" type="ORF">NC653_011182</name>
    <name evidence="5" type="ORF">NC653_012428</name>
</gene>
<keyword evidence="1" id="KW-0472">Membrane</keyword>